<keyword evidence="1" id="KW-1133">Transmembrane helix</keyword>
<keyword evidence="3" id="KW-1185">Reference proteome</keyword>
<protein>
    <submittedName>
        <fullName evidence="2">Uncharacterized protein</fullName>
    </submittedName>
</protein>
<name>A0ABX0Y023_9ACTN</name>
<keyword evidence="1" id="KW-0812">Transmembrane</keyword>
<comment type="caution">
    <text evidence="2">The sequence shown here is derived from an EMBL/GenBank/DDBJ whole genome shotgun (WGS) entry which is preliminary data.</text>
</comment>
<keyword evidence="1" id="KW-0472">Membrane</keyword>
<proteinExistence type="predicted"/>
<dbReference type="RefSeq" id="WP_167926599.1">
    <property type="nucleotide sequence ID" value="NZ_JAATVY010000013.1"/>
</dbReference>
<feature type="transmembrane region" description="Helical" evidence="1">
    <location>
        <begin position="64"/>
        <end position="81"/>
    </location>
</feature>
<gene>
    <name evidence="2" type="ORF">HC031_18480</name>
</gene>
<organism evidence="2 3">
    <name type="scientific">Planosporangium thailandense</name>
    <dbReference type="NCBI Taxonomy" id="765197"/>
    <lineage>
        <taxon>Bacteria</taxon>
        <taxon>Bacillati</taxon>
        <taxon>Actinomycetota</taxon>
        <taxon>Actinomycetes</taxon>
        <taxon>Micromonosporales</taxon>
        <taxon>Micromonosporaceae</taxon>
        <taxon>Planosporangium</taxon>
    </lineage>
</organism>
<evidence type="ECO:0000313" key="3">
    <source>
        <dbReference type="Proteomes" id="UP000722989"/>
    </source>
</evidence>
<sequence>MSRSRLALICGIVLVAAAFVIPCRLFGDYAGASMPYQDPTSEMLRKQAAEVAALRHELVTRLEISALVGVVGMTALGWGLWTRRQERRNPRPEVGR</sequence>
<dbReference type="EMBL" id="JAATVY010000013">
    <property type="protein sequence ID" value="NJC71691.1"/>
    <property type="molecule type" value="Genomic_DNA"/>
</dbReference>
<reference evidence="2 3" key="1">
    <citation type="submission" date="2020-03" db="EMBL/GenBank/DDBJ databases">
        <title>WGS of the type strain of Planosporangium spp.</title>
        <authorList>
            <person name="Thawai C."/>
        </authorList>
    </citation>
    <scope>NUCLEOTIDE SEQUENCE [LARGE SCALE GENOMIC DNA]</scope>
    <source>
        <strain evidence="2 3">TBRC 5610</strain>
    </source>
</reference>
<evidence type="ECO:0000313" key="2">
    <source>
        <dbReference type="EMBL" id="NJC71691.1"/>
    </source>
</evidence>
<evidence type="ECO:0000256" key="1">
    <source>
        <dbReference type="SAM" id="Phobius"/>
    </source>
</evidence>
<accession>A0ABX0Y023</accession>
<dbReference type="Proteomes" id="UP000722989">
    <property type="component" value="Unassembled WGS sequence"/>
</dbReference>